<dbReference type="EMBL" id="KC513605">
    <property type="protein sequence ID" value="AGE95179.1"/>
    <property type="molecule type" value="Genomic_DNA"/>
</dbReference>
<keyword evidence="2" id="KW-1133">Transmembrane helix</keyword>
<evidence type="ECO:0000313" key="4">
    <source>
        <dbReference type="EMBL" id="AGE95179.1"/>
    </source>
</evidence>
<reference evidence="4" key="1">
    <citation type="journal article" date="2013" name="Eukaryot. Cell">
        <title>Extremely Reduced Levels of Heterozygosity in the Vertebrate Pathogen Encephalitozoon cuniculi.</title>
        <authorList>
            <person name="Selman M."/>
            <person name="Sak B."/>
            <person name="Kvac M."/>
            <person name="Farinelli L."/>
            <person name="Weiss L.M."/>
            <person name="Corradi N."/>
        </authorList>
    </citation>
    <scope>NUCLEOTIDE SEQUENCE</scope>
</reference>
<accession>M1JIG5</accession>
<protein>
    <submittedName>
        <fullName evidence="4">Uncharacterized protein</fullName>
    </submittedName>
</protein>
<feature type="signal peptide" evidence="3">
    <location>
        <begin position="1"/>
        <end position="16"/>
    </location>
</feature>
<dbReference type="VEuPathDB" id="MicrosporidiaDB:AEWR_081890"/>
<keyword evidence="2" id="KW-0812">Transmembrane</keyword>
<dbReference type="AlphaFoldDB" id="M1JIG5"/>
<dbReference type="VEuPathDB" id="MicrosporidiaDB:ECU08_1890"/>
<evidence type="ECO:0000256" key="2">
    <source>
        <dbReference type="SAM" id="Phobius"/>
    </source>
</evidence>
<gene>
    <name evidence="4" type="ORF">ECU08_1890</name>
</gene>
<evidence type="ECO:0000256" key="3">
    <source>
        <dbReference type="SAM" id="SignalP"/>
    </source>
</evidence>
<sequence length="127" mass="14827">MMYLVLFMLWVAIRSSGPDEKLKKSIENAMKEDVSKKLHDIVTKTTEDIKEKLEDEIERLIHWEERDDKMGSTQEAQGPEEEKEESFVTSALKKTCGGLVIVVILILIMYLVRKIIKYCRKLKSCYE</sequence>
<feature type="region of interest" description="Disordered" evidence="1">
    <location>
        <begin position="63"/>
        <end position="85"/>
    </location>
</feature>
<organism evidence="4">
    <name type="scientific">Encephalitozoon cuniculi</name>
    <name type="common">Microsporidian parasite</name>
    <dbReference type="NCBI Taxonomy" id="6035"/>
    <lineage>
        <taxon>Eukaryota</taxon>
        <taxon>Fungi</taxon>
        <taxon>Fungi incertae sedis</taxon>
        <taxon>Microsporidia</taxon>
        <taxon>Unikaryonidae</taxon>
        <taxon>Encephalitozoon</taxon>
    </lineage>
</organism>
<keyword evidence="3" id="KW-0732">Signal</keyword>
<evidence type="ECO:0000256" key="1">
    <source>
        <dbReference type="SAM" id="MobiDB-lite"/>
    </source>
</evidence>
<feature type="chain" id="PRO_5004015137" evidence="3">
    <location>
        <begin position="17"/>
        <end position="127"/>
    </location>
</feature>
<dbReference type="VEuPathDB" id="MicrosporidiaDB:M970_081890"/>
<name>M1JIG5_ENCCN</name>
<dbReference type="VEuPathDB" id="MicrosporidiaDB:AEWD_081860"/>
<proteinExistence type="predicted"/>
<feature type="transmembrane region" description="Helical" evidence="2">
    <location>
        <begin position="91"/>
        <end position="112"/>
    </location>
</feature>
<dbReference type="VEuPathDB" id="MicrosporidiaDB:AEWQ_081900"/>
<keyword evidence="2" id="KW-0472">Membrane</keyword>